<dbReference type="PANTHER" id="PTHR10196:SF69">
    <property type="entry name" value="GLYCEROL KINASE"/>
    <property type="match status" value="1"/>
</dbReference>
<sequence length="544" mass="59620">MNQHSKAQPMASPTKIVSGKHGPLVGAIDQGTSSTRFLTFASKTSELIAYHQVEIEHILPKDGWVEEDPMEILNSVYECIENTVEKLKDLEIDPRDIKAIGVSNQRETTIVWDKVTGKPLHNAIVWLDNRTTDTVEHLLDKIPGHDKEYLKKKCGLPLSTYFSAVKLVWLLENIPEVKQAVDDGRCMFGTVDTWILYNLTGGTKGGVHITDVTNASRTMLMDIETLMWDEYLCNFFAVPMSVLPSIRSSSEIYGMLCDGPLAGVPISGCLGDQSAALVGQLCFNIGQAKCTYGTGCFLLYNTGLEIVQSNHGLLTTVAYKLGPNRPVQYALEGSVAIAGAAVRWLRDNLSIINSSSEVEKLALTVNSSHGVCFVPAFAGLYAPYWQPDARGIICGLTQFTTKAHIARATLEAVCFQVREILDAMDSDTGVALKQLLVDGGMAVNELLMRLQADLLGICVVRPQMSETTALGAAIAAGAAEGIDVWSLDSNKFPSVTTDVFEPSILPTERESRYAKWKDAVRRSMHWQDTPDDANRKRQGTEPSF</sequence>
<name>A0A131Y1K3_IXORI</name>
<comment type="pathway">
    <text evidence="1">Polyol metabolism; glycerol degradation via glycerol kinase pathway; sn-glycerol 3-phosphate from glycerol: step 1/1.</text>
</comment>
<dbReference type="CDD" id="cd07792">
    <property type="entry name" value="ASKHA_NBD_FGGY_GK1-3-like"/>
    <property type="match status" value="1"/>
</dbReference>
<dbReference type="InterPro" id="IPR018485">
    <property type="entry name" value="FGGY_C"/>
</dbReference>
<dbReference type="PROSITE" id="PS00445">
    <property type="entry name" value="FGGY_KINASES_2"/>
    <property type="match status" value="1"/>
</dbReference>
<dbReference type="GO" id="GO:0004370">
    <property type="term" value="F:glycerol kinase activity"/>
    <property type="evidence" value="ECO:0007669"/>
    <property type="project" value="UniProtKB-EC"/>
</dbReference>
<dbReference type="EC" id="2.7.1.30" evidence="3"/>
<dbReference type="Pfam" id="PF00370">
    <property type="entry name" value="FGGY_N"/>
    <property type="match status" value="1"/>
</dbReference>
<dbReference type="InterPro" id="IPR000577">
    <property type="entry name" value="Carb_kinase_FGGY"/>
</dbReference>
<dbReference type="InterPro" id="IPR018484">
    <property type="entry name" value="FGGY_N"/>
</dbReference>
<comment type="similarity">
    <text evidence="2 12">Belongs to the FGGY kinase family.</text>
</comment>
<dbReference type="NCBIfam" id="TIGR01311">
    <property type="entry name" value="glycerol_kin"/>
    <property type="match status" value="1"/>
</dbReference>
<dbReference type="Gene3D" id="3.30.420.40">
    <property type="match status" value="2"/>
</dbReference>
<dbReference type="GO" id="GO:0046167">
    <property type="term" value="P:glycerol-3-phosphate biosynthetic process"/>
    <property type="evidence" value="ECO:0007669"/>
    <property type="project" value="TreeGrafter"/>
</dbReference>
<evidence type="ECO:0000256" key="9">
    <source>
        <dbReference type="ARBA" id="ARBA00043149"/>
    </source>
</evidence>
<dbReference type="UniPathway" id="UPA00618">
    <property type="reaction ID" value="UER00672"/>
</dbReference>
<evidence type="ECO:0000256" key="1">
    <source>
        <dbReference type="ARBA" id="ARBA00005190"/>
    </source>
</evidence>
<evidence type="ECO:0000256" key="2">
    <source>
        <dbReference type="ARBA" id="ARBA00009156"/>
    </source>
</evidence>
<feature type="domain" description="Carbohydrate kinase FGGY N-terminal" evidence="13">
    <location>
        <begin position="25"/>
        <end position="279"/>
    </location>
</feature>
<dbReference type="PIRSF" id="PIRSF000538">
    <property type="entry name" value="GlpK"/>
    <property type="match status" value="1"/>
</dbReference>
<evidence type="ECO:0000313" key="15">
    <source>
        <dbReference type="EMBL" id="JAP72355.1"/>
    </source>
</evidence>
<dbReference type="InterPro" id="IPR018483">
    <property type="entry name" value="Carb_kinase_FGGY_CS"/>
</dbReference>
<evidence type="ECO:0000259" key="13">
    <source>
        <dbReference type="Pfam" id="PF00370"/>
    </source>
</evidence>
<keyword evidence="5" id="KW-0547">Nucleotide-binding</keyword>
<dbReference type="EMBL" id="GEFM01003441">
    <property type="protein sequence ID" value="JAP72355.1"/>
    <property type="molecule type" value="mRNA"/>
</dbReference>
<dbReference type="PROSITE" id="PS00933">
    <property type="entry name" value="FGGY_KINASES_1"/>
    <property type="match status" value="1"/>
</dbReference>
<dbReference type="InterPro" id="IPR043129">
    <property type="entry name" value="ATPase_NBD"/>
</dbReference>
<proteinExistence type="evidence at transcript level"/>
<evidence type="ECO:0000256" key="12">
    <source>
        <dbReference type="RuleBase" id="RU003733"/>
    </source>
</evidence>
<evidence type="ECO:0000256" key="10">
    <source>
        <dbReference type="ARBA" id="ARBA00052101"/>
    </source>
</evidence>
<comment type="catalytic activity">
    <reaction evidence="10">
        <text>glycerol + ATP = sn-glycerol 3-phosphate + ADP + H(+)</text>
        <dbReference type="Rhea" id="RHEA:21644"/>
        <dbReference type="ChEBI" id="CHEBI:15378"/>
        <dbReference type="ChEBI" id="CHEBI:17754"/>
        <dbReference type="ChEBI" id="CHEBI:30616"/>
        <dbReference type="ChEBI" id="CHEBI:57597"/>
        <dbReference type="ChEBI" id="CHEBI:456216"/>
        <dbReference type="EC" id="2.7.1.30"/>
    </reaction>
</comment>
<evidence type="ECO:0000259" key="14">
    <source>
        <dbReference type="Pfam" id="PF02782"/>
    </source>
</evidence>
<dbReference type="GO" id="GO:0019563">
    <property type="term" value="P:glycerol catabolic process"/>
    <property type="evidence" value="ECO:0007669"/>
    <property type="project" value="UniProtKB-UniPathway"/>
</dbReference>
<dbReference type="FunFam" id="3.30.420.40:FF:000108">
    <property type="entry name" value="Glycerol kinase, glycosomal"/>
    <property type="match status" value="1"/>
</dbReference>
<dbReference type="InterPro" id="IPR042018">
    <property type="entry name" value="GK1-3_metazoan-type"/>
</dbReference>
<dbReference type="PANTHER" id="PTHR10196">
    <property type="entry name" value="SUGAR KINASE"/>
    <property type="match status" value="1"/>
</dbReference>
<feature type="domain" description="Carbohydrate kinase FGGY C-terminal" evidence="14">
    <location>
        <begin position="288"/>
        <end position="479"/>
    </location>
</feature>
<evidence type="ECO:0000256" key="7">
    <source>
        <dbReference type="ARBA" id="ARBA00022798"/>
    </source>
</evidence>
<organism evidence="15">
    <name type="scientific">Ixodes ricinus</name>
    <name type="common">Common tick</name>
    <name type="synonym">Acarus ricinus</name>
    <dbReference type="NCBI Taxonomy" id="34613"/>
    <lineage>
        <taxon>Eukaryota</taxon>
        <taxon>Metazoa</taxon>
        <taxon>Ecdysozoa</taxon>
        <taxon>Arthropoda</taxon>
        <taxon>Chelicerata</taxon>
        <taxon>Arachnida</taxon>
        <taxon>Acari</taxon>
        <taxon>Parasitiformes</taxon>
        <taxon>Ixodida</taxon>
        <taxon>Ixodoidea</taxon>
        <taxon>Ixodidae</taxon>
        <taxon>Ixodinae</taxon>
        <taxon>Ixodes</taxon>
    </lineage>
</organism>
<dbReference type="NCBIfam" id="NF000756">
    <property type="entry name" value="PRK00047.1"/>
    <property type="match status" value="1"/>
</dbReference>
<dbReference type="Pfam" id="PF02782">
    <property type="entry name" value="FGGY_C"/>
    <property type="match status" value="1"/>
</dbReference>
<dbReference type="GO" id="GO:0005524">
    <property type="term" value="F:ATP binding"/>
    <property type="evidence" value="ECO:0007669"/>
    <property type="project" value="UniProtKB-KW"/>
</dbReference>
<dbReference type="FunFam" id="3.30.420.40:FF:000177">
    <property type="entry name" value="Glycerol kinase"/>
    <property type="match status" value="1"/>
</dbReference>
<protein>
    <recommendedName>
        <fullName evidence="11">Probable glycerol kinase</fullName>
        <ecNumber evidence="3">2.7.1.30</ecNumber>
    </recommendedName>
    <alternativeName>
        <fullName evidence="9">ATP:glycerol 3-phosphotransferase</fullName>
    </alternativeName>
</protein>
<dbReference type="GO" id="GO:0005739">
    <property type="term" value="C:mitochondrion"/>
    <property type="evidence" value="ECO:0007669"/>
    <property type="project" value="TreeGrafter"/>
</dbReference>
<keyword evidence="6 12" id="KW-0418">Kinase</keyword>
<keyword evidence="4 12" id="KW-0808">Transferase</keyword>
<evidence type="ECO:0000256" key="8">
    <source>
        <dbReference type="ARBA" id="ARBA00022840"/>
    </source>
</evidence>
<evidence type="ECO:0000256" key="6">
    <source>
        <dbReference type="ARBA" id="ARBA00022777"/>
    </source>
</evidence>
<dbReference type="GO" id="GO:0006641">
    <property type="term" value="P:triglyceride metabolic process"/>
    <property type="evidence" value="ECO:0007669"/>
    <property type="project" value="TreeGrafter"/>
</dbReference>
<reference evidence="15" key="1">
    <citation type="submission" date="2016-02" db="EMBL/GenBank/DDBJ databases">
        <title>RNAseq analyses of the midgut from blood- or serum-fed Ixodes ricinus ticks.</title>
        <authorList>
            <person name="Perner J."/>
            <person name="Provaznik J."/>
            <person name="Schrenkova J."/>
            <person name="Urbanova V."/>
            <person name="Ribeiro J.M."/>
            <person name="Kopacek P."/>
        </authorList>
    </citation>
    <scope>NUCLEOTIDE SEQUENCE</scope>
    <source>
        <tissue evidence="15">Gut</tissue>
    </source>
</reference>
<evidence type="ECO:0000256" key="4">
    <source>
        <dbReference type="ARBA" id="ARBA00022679"/>
    </source>
</evidence>
<keyword evidence="8" id="KW-0067">ATP-binding</keyword>
<evidence type="ECO:0000256" key="3">
    <source>
        <dbReference type="ARBA" id="ARBA00012099"/>
    </source>
</evidence>
<dbReference type="SUPFAM" id="SSF53067">
    <property type="entry name" value="Actin-like ATPase domain"/>
    <property type="match status" value="2"/>
</dbReference>
<accession>A0A131Y1K3</accession>
<dbReference type="AlphaFoldDB" id="A0A131Y1K3"/>
<keyword evidence="7" id="KW-0319">Glycerol metabolism</keyword>
<evidence type="ECO:0000256" key="11">
    <source>
        <dbReference type="ARBA" id="ARBA00071571"/>
    </source>
</evidence>
<evidence type="ECO:0000256" key="5">
    <source>
        <dbReference type="ARBA" id="ARBA00022741"/>
    </source>
</evidence>
<dbReference type="InterPro" id="IPR005999">
    <property type="entry name" value="Glycerol_kin"/>
</dbReference>